<keyword evidence="2" id="KW-0496">Mitochondrion</keyword>
<protein>
    <submittedName>
        <fullName evidence="2">Uncharacterized protein</fullName>
    </submittedName>
</protein>
<reference evidence="2" key="1">
    <citation type="submission" date="2017-03" db="EMBL/GenBank/DDBJ databases">
        <title>The mitochondrial genome of the carnivorous plant Utricularia reniformis (Lentibulariaceae): structure, comparative analysis and evolutionary landmarks.</title>
        <authorList>
            <person name="Silva S.R."/>
            <person name="Alvarenga D.O."/>
            <person name="Michael T.P."/>
            <person name="Miranda V.F.O."/>
            <person name="Varani A.M."/>
        </authorList>
    </citation>
    <scope>NUCLEOTIDE SEQUENCE</scope>
</reference>
<feature type="region of interest" description="Disordered" evidence="1">
    <location>
        <begin position="29"/>
        <end position="55"/>
    </location>
</feature>
<organism evidence="2">
    <name type="scientific">Utricularia reniformis</name>
    <dbReference type="NCBI Taxonomy" id="192314"/>
    <lineage>
        <taxon>Eukaryota</taxon>
        <taxon>Viridiplantae</taxon>
        <taxon>Streptophyta</taxon>
        <taxon>Embryophyta</taxon>
        <taxon>Tracheophyta</taxon>
        <taxon>Spermatophyta</taxon>
        <taxon>Magnoliopsida</taxon>
        <taxon>eudicotyledons</taxon>
        <taxon>Gunneridae</taxon>
        <taxon>Pentapetalae</taxon>
        <taxon>asterids</taxon>
        <taxon>lamiids</taxon>
        <taxon>Lamiales</taxon>
        <taxon>Lentibulariaceae</taxon>
        <taxon>Utricularia</taxon>
    </lineage>
</organism>
<dbReference type="AlphaFoldDB" id="A0A1Y0B441"/>
<geneLocation type="mitochondrion" evidence="2"/>
<dbReference type="EMBL" id="KY774314">
    <property type="protein sequence ID" value="ART32099.1"/>
    <property type="molecule type" value="Genomic_DNA"/>
</dbReference>
<gene>
    <name evidence="2" type="ORF">AEK19_MT1934</name>
</gene>
<proteinExistence type="predicted"/>
<sequence>MIYRSQKGVHSITRLGQSSTISPVLQDMADTRSPSLQEDVDMSSRPPGCKEGDRNGLRVRECLSLRL</sequence>
<evidence type="ECO:0000256" key="1">
    <source>
        <dbReference type="SAM" id="MobiDB-lite"/>
    </source>
</evidence>
<evidence type="ECO:0000313" key="2">
    <source>
        <dbReference type="EMBL" id="ART32099.1"/>
    </source>
</evidence>
<accession>A0A1Y0B441</accession>
<name>A0A1Y0B441_9LAMI</name>